<organism evidence="1 2">
    <name type="scientific">Dreissena polymorpha</name>
    <name type="common">Zebra mussel</name>
    <name type="synonym">Mytilus polymorpha</name>
    <dbReference type="NCBI Taxonomy" id="45954"/>
    <lineage>
        <taxon>Eukaryota</taxon>
        <taxon>Metazoa</taxon>
        <taxon>Spiralia</taxon>
        <taxon>Lophotrochozoa</taxon>
        <taxon>Mollusca</taxon>
        <taxon>Bivalvia</taxon>
        <taxon>Autobranchia</taxon>
        <taxon>Heteroconchia</taxon>
        <taxon>Euheterodonta</taxon>
        <taxon>Imparidentia</taxon>
        <taxon>Neoheterodontei</taxon>
        <taxon>Myida</taxon>
        <taxon>Dreissenoidea</taxon>
        <taxon>Dreissenidae</taxon>
        <taxon>Dreissena</taxon>
    </lineage>
</organism>
<evidence type="ECO:0000313" key="1">
    <source>
        <dbReference type="EMBL" id="KAH3848580.1"/>
    </source>
</evidence>
<comment type="caution">
    <text evidence="1">The sequence shown here is derived from an EMBL/GenBank/DDBJ whole genome shotgun (WGS) entry which is preliminary data.</text>
</comment>
<accession>A0A9D4R089</accession>
<dbReference type="AlphaFoldDB" id="A0A9D4R089"/>
<keyword evidence="2" id="KW-1185">Reference proteome</keyword>
<reference evidence="1" key="2">
    <citation type="submission" date="2020-11" db="EMBL/GenBank/DDBJ databases">
        <authorList>
            <person name="McCartney M.A."/>
            <person name="Auch B."/>
            <person name="Kono T."/>
            <person name="Mallez S."/>
            <person name="Becker A."/>
            <person name="Gohl D.M."/>
            <person name="Silverstein K.A.T."/>
            <person name="Koren S."/>
            <person name="Bechman K.B."/>
            <person name="Herman A."/>
            <person name="Abrahante J.E."/>
            <person name="Garbe J."/>
        </authorList>
    </citation>
    <scope>NUCLEOTIDE SEQUENCE</scope>
    <source>
        <strain evidence="1">Duluth1</strain>
        <tissue evidence="1">Whole animal</tissue>
    </source>
</reference>
<reference evidence="1" key="1">
    <citation type="journal article" date="2019" name="bioRxiv">
        <title>The Genome of the Zebra Mussel, Dreissena polymorpha: A Resource for Invasive Species Research.</title>
        <authorList>
            <person name="McCartney M.A."/>
            <person name="Auch B."/>
            <person name="Kono T."/>
            <person name="Mallez S."/>
            <person name="Zhang Y."/>
            <person name="Obille A."/>
            <person name="Becker A."/>
            <person name="Abrahante J.E."/>
            <person name="Garbe J."/>
            <person name="Badalamenti J.P."/>
            <person name="Herman A."/>
            <person name="Mangelson H."/>
            <person name="Liachko I."/>
            <person name="Sullivan S."/>
            <person name="Sone E.D."/>
            <person name="Koren S."/>
            <person name="Silverstein K.A.T."/>
            <person name="Beckman K.B."/>
            <person name="Gohl D.M."/>
        </authorList>
    </citation>
    <scope>NUCLEOTIDE SEQUENCE</scope>
    <source>
        <strain evidence="1">Duluth1</strain>
        <tissue evidence="1">Whole animal</tissue>
    </source>
</reference>
<sequence>MKPPEKVLRFLSQVVSNLKISFRLPTESLHPPITPTSDPHFYIASTATAARALRVRVFAHSLYEDGVANLDHGPDANQVIGNGLVTVRVCDLSNRTKQFQSHNAFPSLTIRTNRGQGKPEDDLY</sequence>
<evidence type="ECO:0000313" key="2">
    <source>
        <dbReference type="Proteomes" id="UP000828390"/>
    </source>
</evidence>
<name>A0A9D4R089_DREPO</name>
<dbReference type="Proteomes" id="UP000828390">
    <property type="component" value="Unassembled WGS sequence"/>
</dbReference>
<protein>
    <submittedName>
        <fullName evidence="1">Uncharacterized protein</fullName>
    </submittedName>
</protein>
<proteinExistence type="predicted"/>
<dbReference type="EMBL" id="JAIWYP010000003">
    <property type="protein sequence ID" value="KAH3848580.1"/>
    <property type="molecule type" value="Genomic_DNA"/>
</dbReference>
<gene>
    <name evidence="1" type="ORF">DPMN_090959</name>
</gene>